<name>A0ACC2FZ78_DALPE</name>
<proteinExistence type="predicted"/>
<comment type="caution">
    <text evidence="1">The sequence shown here is derived from an EMBL/GenBank/DDBJ whole genome shotgun (WGS) entry which is preliminary data.</text>
</comment>
<evidence type="ECO:0000313" key="2">
    <source>
        <dbReference type="Proteomes" id="UP001157502"/>
    </source>
</evidence>
<evidence type="ECO:0000313" key="1">
    <source>
        <dbReference type="EMBL" id="KAJ7996540.1"/>
    </source>
</evidence>
<sequence length="78" mass="8716">MQLTSLQIRKLRDTMSGKGSAEESLEQCHAQQLPSISDHRALQAGQVPNGSCQRCHRLPPKAQAIPWCPPEQRPNYLP</sequence>
<reference evidence="1" key="1">
    <citation type="submission" date="2021-05" db="EMBL/GenBank/DDBJ databases">
        <authorList>
            <person name="Pan Q."/>
            <person name="Jouanno E."/>
            <person name="Zahm M."/>
            <person name="Klopp C."/>
            <person name="Cabau C."/>
            <person name="Louis A."/>
            <person name="Berthelot C."/>
            <person name="Parey E."/>
            <person name="Roest Crollius H."/>
            <person name="Montfort J."/>
            <person name="Robinson-Rechavi M."/>
            <person name="Bouchez O."/>
            <person name="Lampietro C."/>
            <person name="Lopez Roques C."/>
            <person name="Donnadieu C."/>
            <person name="Postlethwait J."/>
            <person name="Bobe J."/>
            <person name="Dillon D."/>
            <person name="Chandos A."/>
            <person name="von Hippel F."/>
            <person name="Guiguen Y."/>
        </authorList>
    </citation>
    <scope>NUCLEOTIDE SEQUENCE</scope>
    <source>
        <strain evidence="1">YG-Jan2019</strain>
    </source>
</reference>
<dbReference type="Proteomes" id="UP001157502">
    <property type="component" value="Chromosome 20"/>
</dbReference>
<protein>
    <submittedName>
        <fullName evidence="1">Uncharacterized protein</fullName>
    </submittedName>
</protein>
<dbReference type="EMBL" id="CM055747">
    <property type="protein sequence ID" value="KAJ7996540.1"/>
    <property type="molecule type" value="Genomic_DNA"/>
</dbReference>
<accession>A0ACC2FZ78</accession>
<organism evidence="1 2">
    <name type="scientific">Dallia pectoralis</name>
    <name type="common">Alaska blackfish</name>
    <dbReference type="NCBI Taxonomy" id="75939"/>
    <lineage>
        <taxon>Eukaryota</taxon>
        <taxon>Metazoa</taxon>
        <taxon>Chordata</taxon>
        <taxon>Craniata</taxon>
        <taxon>Vertebrata</taxon>
        <taxon>Euteleostomi</taxon>
        <taxon>Actinopterygii</taxon>
        <taxon>Neopterygii</taxon>
        <taxon>Teleostei</taxon>
        <taxon>Protacanthopterygii</taxon>
        <taxon>Esociformes</taxon>
        <taxon>Umbridae</taxon>
        <taxon>Dallia</taxon>
    </lineage>
</organism>
<keyword evidence="2" id="KW-1185">Reference proteome</keyword>
<gene>
    <name evidence="1" type="ORF">DPEC_G00238100</name>
</gene>